<comment type="caution">
    <text evidence="5">The sequence shown here is derived from an EMBL/GenBank/DDBJ whole genome shotgun (WGS) entry which is preliminary data.</text>
</comment>
<sequence length="155" mass="17996">MPHIHQRIDFTVEVFIVHKNRVLLRLHDKYKEWMSVGGHIELNEDPVEAAHREVKEEVGLDIELIGNPKVFESADHTRELVPPIALNRHETNVSGHEHVTFVYFGRAKSTDVKALHESDKSEECRWCTKEEVEGMQLWANVKHYALAALTRLKEE</sequence>
<keyword evidence="2" id="KW-0378">Hydrolase</keyword>
<dbReference type="PROSITE" id="PS51462">
    <property type="entry name" value="NUDIX"/>
    <property type="match status" value="1"/>
</dbReference>
<name>A0A1G2MBL8_9BACT</name>
<accession>A0A1G2MBL8</accession>
<keyword evidence="3" id="KW-0460">Magnesium</keyword>
<dbReference type="Proteomes" id="UP000178121">
    <property type="component" value="Unassembled WGS sequence"/>
</dbReference>
<dbReference type="InterPro" id="IPR000086">
    <property type="entry name" value="NUDIX_hydrolase_dom"/>
</dbReference>
<evidence type="ECO:0000256" key="2">
    <source>
        <dbReference type="ARBA" id="ARBA00022801"/>
    </source>
</evidence>
<reference evidence="5 6" key="1">
    <citation type="journal article" date="2016" name="Nat. Commun.">
        <title>Thousands of microbial genomes shed light on interconnected biogeochemical processes in an aquifer system.</title>
        <authorList>
            <person name="Anantharaman K."/>
            <person name="Brown C.T."/>
            <person name="Hug L.A."/>
            <person name="Sharon I."/>
            <person name="Castelle C.J."/>
            <person name="Probst A.J."/>
            <person name="Thomas B.C."/>
            <person name="Singh A."/>
            <person name="Wilkins M.J."/>
            <person name="Karaoz U."/>
            <person name="Brodie E.L."/>
            <person name="Williams K.H."/>
            <person name="Hubbard S.S."/>
            <person name="Banfield J.F."/>
        </authorList>
    </citation>
    <scope>NUCLEOTIDE SEQUENCE [LARGE SCALE GENOMIC DNA]</scope>
</reference>
<evidence type="ECO:0000313" key="5">
    <source>
        <dbReference type="EMBL" id="OHA20411.1"/>
    </source>
</evidence>
<evidence type="ECO:0000313" key="6">
    <source>
        <dbReference type="Proteomes" id="UP000178121"/>
    </source>
</evidence>
<dbReference type="PANTHER" id="PTHR43046">
    <property type="entry name" value="GDP-MANNOSE MANNOSYL HYDROLASE"/>
    <property type="match status" value="1"/>
</dbReference>
<comment type="cofactor">
    <cofactor evidence="1">
        <name>Mg(2+)</name>
        <dbReference type="ChEBI" id="CHEBI:18420"/>
    </cofactor>
</comment>
<dbReference type="EMBL" id="MHRI01000030">
    <property type="protein sequence ID" value="OHA20411.1"/>
    <property type="molecule type" value="Genomic_DNA"/>
</dbReference>
<dbReference type="Gene3D" id="3.90.79.10">
    <property type="entry name" value="Nucleoside Triphosphate Pyrophosphohydrolase"/>
    <property type="match status" value="1"/>
</dbReference>
<gene>
    <name evidence="5" type="ORF">A2849_01380</name>
</gene>
<proteinExistence type="predicted"/>
<dbReference type="GO" id="GO:0016787">
    <property type="term" value="F:hydrolase activity"/>
    <property type="evidence" value="ECO:0007669"/>
    <property type="project" value="UniProtKB-KW"/>
</dbReference>
<organism evidence="5 6">
    <name type="scientific">Candidatus Taylorbacteria bacterium RIFCSPHIGHO2_01_FULL_51_15</name>
    <dbReference type="NCBI Taxonomy" id="1802304"/>
    <lineage>
        <taxon>Bacteria</taxon>
        <taxon>Candidatus Tayloriibacteriota</taxon>
    </lineage>
</organism>
<evidence type="ECO:0000256" key="3">
    <source>
        <dbReference type="ARBA" id="ARBA00022842"/>
    </source>
</evidence>
<dbReference type="Pfam" id="PF00293">
    <property type="entry name" value="NUDIX"/>
    <property type="match status" value="1"/>
</dbReference>
<dbReference type="AlphaFoldDB" id="A0A1G2MBL8"/>
<protein>
    <recommendedName>
        <fullName evidence="4">Nudix hydrolase domain-containing protein</fullName>
    </recommendedName>
</protein>
<dbReference type="PROSITE" id="PS00893">
    <property type="entry name" value="NUDIX_BOX"/>
    <property type="match status" value="1"/>
</dbReference>
<dbReference type="InterPro" id="IPR015797">
    <property type="entry name" value="NUDIX_hydrolase-like_dom_sf"/>
</dbReference>
<evidence type="ECO:0000259" key="4">
    <source>
        <dbReference type="PROSITE" id="PS51462"/>
    </source>
</evidence>
<feature type="domain" description="Nudix hydrolase" evidence="4">
    <location>
        <begin position="5"/>
        <end position="150"/>
    </location>
</feature>
<dbReference type="PANTHER" id="PTHR43046:SF12">
    <property type="entry name" value="GDP-MANNOSE MANNOSYL HYDROLASE"/>
    <property type="match status" value="1"/>
</dbReference>
<dbReference type="InterPro" id="IPR020084">
    <property type="entry name" value="NUDIX_hydrolase_CS"/>
</dbReference>
<dbReference type="SUPFAM" id="SSF55811">
    <property type="entry name" value="Nudix"/>
    <property type="match status" value="1"/>
</dbReference>
<evidence type="ECO:0000256" key="1">
    <source>
        <dbReference type="ARBA" id="ARBA00001946"/>
    </source>
</evidence>